<dbReference type="AlphaFoldDB" id="A0A1H8Y927"/>
<sequence length="474" mass="49948">EATPDKNRLSTDTLTYSDIENHADYSASSVGVNLDTRKNAEKKDAGLTPNIGVKVSGDADSTTQSAIAPGTIEIRSNPNQDISNLSRNADQALNALGKIFDKKTVQEKQELARVFGEEVFKAIGDLAAKEYTKACADAVKAQNDHNDAAYRDAMQRKDAWDIGGVNEVMLHTLAGGIMSDLGGSGFASGAAGAGIGELVEGRIKELSPELQKMGSVLVGAVAAKIVGGNAQAGASTSLSGTINNGLIHEQQLDFANDMLYAINTGSTTQIIWALSKYTAKDWANLGEGESGENETIYLLNAAAQVTGSSFSYNQNDSLHHNIQAFWGALVDSVPSVDPSTLISAGVVGTAVVVAGVALYNYNGNWVKATGIIGAATPKIVDGVEYQLIGNNPAAKYSGNVLTRINTDMTGGLAAAEKIFSNAAKDTQVMQNEAGTLKWIVDSAGNRIMQLRVTDGKVNLDVWKNGVYEDIHFTP</sequence>
<name>A0A1H8Y927_9FIRM</name>
<keyword evidence="2" id="KW-1185">Reference proteome</keyword>
<accession>A0A1H8Y927</accession>
<evidence type="ECO:0000313" key="1">
    <source>
        <dbReference type="EMBL" id="SEP47998.1"/>
    </source>
</evidence>
<evidence type="ECO:0000313" key="2">
    <source>
        <dbReference type="Proteomes" id="UP000198847"/>
    </source>
</evidence>
<gene>
    <name evidence="1" type="ORF">SAMN04490178_1552</name>
</gene>
<organism evidence="1 2">
    <name type="scientific">Propionispora vibrioides</name>
    <dbReference type="NCBI Taxonomy" id="112903"/>
    <lineage>
        <taxon>Bacteria</taxon>
        <taxon>Bacillati</taxon>
        <taxon>Bacillota</taxon>
        <taxon>Negativicutes</taxon>
        <taxon>Selenomonadales</taxon>
        <taxon>Sporomusaceae</taxon>
        <taxon>Propionispora</taxon>
    </lineage>
</organism>
<dbReference type="STRING" id="112903.SAMN04490178_1552"/>
<dbReference type="EMBL" id="FODY01000055">
    <property type="protein sequence ID" value="SEP47998.1"/>
    <property type="molecule type" value="Genomic_DNA"/>
</dbReference>
<feature type="non-terminal residue" evidence="1">
    <location>
        <position position="1"/>
    </location>
</feature>
<proteinExistence type="predicted"/>
<protein>
    <submittedName>
        <fullName evidence="1">Uncharacterized protein</fullName>
    </submittedName>
</protein>
<reference evidence="1 2" key="1">
    <citation type="submission" date="2016-10" db="EMBL/GenBank/DDBJ databases">
        <authorList>
            <person name="de Groot N.N."/>
        </authorList>
    </citation>
    <scope>NUCLEOTIDE SEQUENCE [LARGE SCALE GENOMIC DNA]</scope>
    <source>
        <strain evidence="1 2">DSM 13305</strain>
    </source>
</reference>
<dbReference type="Proteomes" id="UP000198847">
    <property type="component" value="Unassembled WGS sequence"/>
</dbReference>